<dbReference type="Proteomes" id="UP000319432">
    <property type="component" value="Chromosome"/>
</dbReference>
<evidence type="ECO:0000259" key="9">
    <source>
        <dbReference type="PROSITE" id="PS50885"/>
    </source>
</evidence>
<comment type="similarity">
    <text evidence="5">Belongs to the methyl-accepting chemotaxis (MCP) protein family.</text>
</comment>
<feature type="domain" description="HAMP" evidence="9">
    <location>
        <begin position="214"/>
        <end position="266"/>
    </location>
</feature>
<comment type="subcellular location">
    <subcellularLocation>
        <location evidence="1">Cell membrane</location>
    </subcellularLocation>
</comment>
<dbReference type="Gene3D" id="1.10.287.950">
    <property type="entry name" value="Methyl-accepting chemotaxis protein"/>
    <property type="match status" value="1"/>
</dbReference>
<dbReference type="GO" id="GO:0006935">
    <property type="term" value="P:chemotaxis"/>
    <property type="evidence" value="ECO:0007669"/>
    <property type="project" value="InterPro"/>
</dbReference>
<organism evidence="10 11">
    <name type="scientific">Brevibacillus laterosporus</name>
    <name type="common">Bacillus laterosporus</name>
    <dbReference type="NCBI Taxonomy" id="1465"/>
    <lineage>
        <taxon>Bacteria</taxon>
        <taxon>Bacillati</taxon>
        <taxon>Bacillota</taxon>
        <taxon>Bacilli</taxon>
        <taxon>Bacillales</taxon>
        <taxon>Paenibacillaceae</taxon>
        <taxon>Brevibacillus</taxon>
    </lineage>
</organism>
<keyword evidence="7" id="KW-0812">Transmembrane</keyword>
<keyword evidence="3 7" id="KW-0472">Membrane</keyword>
<keyword evidence="2" id="KW-1003">Cell membrane</keyword>
<dbReference type="GO" id="GO:0007165">
    <property type="term" value="P:signal transduction"/>
    <property type="evidence" value="ECO:0007669"/>
    <property type="project" value="UniProtKB-KW"/>
</dbReference>
<dbReference type="InterPro" id="IPR004090">
    <property type="entry name" value="Chemotax_Me-accpt_rcpt"/>
</dbReference>
<dbReference type="Pfam" id="PF12729">
    <property type="entry name" value="4HB_MCP_1"/>
    <property type="match status" value="1"/>
</dbReference>
<dbReference type="Pfam" id="PF00672">
    <property type="entry name" value="HAMP"/>
    <property type="match status" value="1"/>
</dbReference>
<name>A0A518V5H8_BRELA</name>
<evidence type="ECO:0000259" key="8">
    <source>
        <dbReference type="PROSITE" id="PS50111"/>
    </source>
</evidence>
<dbReference type="InterPro" id="IPR003660">
    <property type="entry name" value="HAMP_dom"/>
</dbReference>
<dbReference type="EMBL" id="CP033464">
    <property type="protein sequence ID" value="QDX92240.1"/>
    <property type="molecule type" value="Genomic_DNA"/>
</dbReference>
<evidence type="ECO:0000256" key="5">
    <source>
        <dbReference type="ARBA" id="ARBA00029447"/>
    </source>
</evidence>
<keyword evidence="4 6" id="KW-0807">Transducer</keyword>
<evidence type="ECO:0000256" key="6">
    <source>
        <dbReference type="PROSITE-ProRule" id="PRU00284"/>
    </source>
</evidence>
<dbReference type="InterPro" id="IPR024478">
    <property type="entry name" value="HlyB_4HB_MCP"/>
</dbReference>
<sequence>MIEKLRNVSVGKKLSLLIGSLILFVAIANAMSINVLNTITKNTDQILEDRLVPSIILGSYASLNQYLHVKILEDMLESDLQKSRNIEKEALETLEKNKQHLAAYKETRLSPEEEVLINSMLSIYPKYTDAVTHTLELTSDNKNQEAYEFFKTKGLTILEEMDKLVDDLYELNIQLAEQVSEESSKEASNTRSLLIFITILLMAIGAFLGIAFARMIIRPLKKVSEVMKKTEEGDFTQKVDYAYADEIGQTAQAIDRMLHTLNGFTKQIAEATQQITVSSEQLNVSTSQTSTASEHIAANAQEVAEGTEYQVQLVEEATESLNKMAQKTNVVITSQVASVGEAVGYASQKSMEGNQAIEAAVCQMQSIHRVISNLEHAIQGLNKRSSEIEQIVDVISEIGKQTNLLALNATIEAARAGEHGRGFIVVADEVRKLAEQSANSAKRIGELINAIQDETAHAVHSMQRTTNEVTNGATAVGEVGKLFEEIQTSVDEVANQIKNVTSSVHSMTLDAEKIQSAVQSINDAALHSSSGSQNISAATQEQLVSMEEISASTGILSQIVADLRTQLNKFKV</sequence>
<dbReference type="Gene3D" id="6.10.340.10">
    <property type="match status" value="1"/>
</dbReference>
<evidence type="ECO:0000256" key="1">
    <source>
        <dbReference type="ARBA" id="ARBA00004236"/>
    </source>
</evidence>
<dbReference type="Pfam" id="PF00015">
    <property type="entry name" value="MCPsignal"/>
    <property type="match status" value="1"/>
</dbReference>
<evidence type="ECO:0000256" key="2">
    <source>
        <dbReference type="ARBA" id="ARBA00022475"/>
    </source>
</evidence>
<dbReference type="SMART" id="SM00304">
    <property type="entry name" value="HAMP"/>
    <property type="match status" value="1"/>
</dbReference>
<reference evidence="10 11" key="1">
    <citation type="submission" date="2018-11" db="EMBL/GenBank/DDBJ databases">
        <title>Phylogenetic determinants of toxin gene distribution in genomes of Brevibacillus laterosporus.</title>
        <authorList>
            <person name="Glare T.R."/>
            <person name="Durrant A."/>
            <person name="Berry C."/>
            <person name="Palma L."/>
            <person name="Ormskirk M."/>
            <person name="Cox M.O."/>
        </authorList>
    </citation>
    <scope>NUCLEOTIDE SEQUENCE [LARGE SCALE GENOMIC DNA]</scope>
    <source>
        <strain evidence="10 11">1821L</strain>
    </source>
</reference>
<evidence type="ECO:0000256" key="3">
    <source>
        <dbReference type="ARBA" id="ARBA00023136"/>
    </source>
</evidence>
<dbReference type="PANTHER" id="PTHR32089">
    <property type="entry name" value="METHYL-ACCEPTING CHEMOTAXIS PROTEIN MCPB"/>
    <property type="match status" value="1"/>
</dbReference>
<dbReference type="OrthoDB" id="358716at2"/>
<dbReference type="CDD" id="cd11386">
    <property type="entry name" value="MCP_signal"/>
    <property type="match status" value="1"/>
</dbReference>
<dbReference type="PROSITE" id="PS50111">
    <property type="entry name" value="CHEMOTAXIS_TRANSDUC_2"/>
    <property type="match status" value="1"/>
</dbReference>
<proteinExistence type="inferred from homology"/>
<dbReference type="GO" id="GO:0004888">
    <property type="term" value="F:transmembrane signaling receptor activity"/>
    <property type="evidence" value="ECO:0007669"/>
    <property type="project" value="InterPro"/>
</dbReference>
<feature type="domain" description="Methyl-accepting transducer" evidence="8">
    <location>
        <begin position="285"/>
        <end position="522"/>
    </location>
</feature>
<accession>A0A518V5H8</accession>
<gene>
    <name evidence="10" type="ORF">EEL30_07655</name>
</gene>
<dbReference type="PROSITE" id="PS50885">
    <property type="entry name" value="HAMP"/>
    <property type="match status" value="1"/>
</dbReference>
<dbReference type="SUPFAM" id="SSF58104">
    <property type="entry name" value="Methyl-accepting chemotaxis protein (MCP) signaling domain"/>
    <property type="match status" value="1"/>
</dbReference>
<evidence type="ECO:0000313" key="10">
    <source>
        <dbReference type="EMBL" id="QDX92240.1"/>
    </source>
</evidence>
<evidence type="ECO:0000256" key="4">
    <source>
        <dbReference type="ARBA" id="ARBA00023224"/>
    </source>
</evidence>
<dbReference type="GO" id="GO:0005886">
    <property type="term" value="C:plasma membrane"/>
    <property type="evidence" value="ECO:0007669"/>
    <property type="project" value="UniProtKB-SubCell"/>
</dbReference>
<keyword evidence="7" id="KW-1133">Transmembrane helix</keyword>
<dbReference type="PANTHER" id="PTHR32089:SF112">
    <property type="entry name" value="LYSOZYME-LIKE PROTEIN-RELATED"/>
    <property type="match status" value="1"/>
</dbReference>
<keyword evidence="11" id="KW-1185">Reference proteome</keyword>
<evidence type="ECO:0000256" key="7">
    <source>
        <dbReference type="SAM" id="Phobius"/>
    </source>
</evidence>
<feature type="transmembrane region" description="Helical" evidence="7">
    <location>
        <begin position="193"/>
        <end position="217"/>
    </location>
</feature>
<dbReference type="AlphaFoldDB" id="A0A518V5H8"/>
<dbReference type="SMART" id="SM00283">
    <property type="entry name" value="MA"/>
    <property type="match status" value="1"/>
</dbReference>
<dbReference type="InterPro" id="IPR004089">
    <property type="entry name" value="MCPsignal_dom"/>
</dbReference>
<dbReference type="CDD" id="cd06225">
    <property type="entry name" value="HAMP"/>
    <property type="match status" value="1"/>
</dbReference>
<evidence type="ECO:0000313" key="11">
    <source>
        <dbReference type="Proteomes" id="UP000319432"/>
    </source>
</evidence>
<dbReference type="PRINTS" id="PR00260">
    <property type="entry name" value="CHEMTRNSDUCR"/>
</dbReference>
<protein>
    <submittedName>
        <fullName evidence="10">Methyl-accepting chemotaxis protein</fullName>
    </submittedName>
</protein>